<dbReference type="Proteomes" id="UP000826234">
    <property type="component" value="Unassembled WGS sequence"/>
</dbReference>
<keyword evidence="1" id="KW-0472">Membrane</keyword>
<protein>
    <submittedName>
        <fullName evidence="2">Uncharacterized protein</fullName>
    </submittedName>
</protein>
<dbReference type="PANTHER" id="PTHR23320:SF155">
    <property type="entry name" value="MEMBRANE-SPANNING 4-DOMAINS SUBFAMILY A MEMBER 8"/>
    <property type="match status" value="1"/>
</dbReference>
<feature type="transmembrane region" description="Helical" evidence="1">
    <location>
        <begin position="149"/>
        <end position="174"/>
    </location>
</feature>
<accession>A0ABQ7SUT0</accession>
<reference evidence="2 3" key="1">
    <citation type="journal article" date="2022" name="Gigascience">
        <title>A chromosome-level genome assembly and annotation of the desert horned lizard, Phrynosoma platyrhinos, provides insight into chromosomal rearrangements among reptiles.</title>
        <authorList>
            <person name="Koochekian N."/>
            <person name="Ascanio A."/>
            <person name="Farleigh K."/>
            <person name="Card D.C."/>
            <person name="Schield D.R."/>
            <person name="Castoe T.A."/>
            <person name="Jezkova T."/>
        </authorList>
    </citation>
    <scope>NUCLEOTIDE SEQUENCE [LARGE SCALE GENOMIC DNA]</scope>
    <source>
        <strain evidence="2">NK-2021</strain>
    </source>
</reference>
<evidence type="ECO:0000256" key="1">
    <source>
        <dbReference type="SAM" id="Phobius"/>
    </source>
</evidence>
<feature type="transmembrane region" description="Helical" evidence="1">
    <location>
        <begin position="117"/>
        <end position="137"/>
    </location>
</feature>
<evidence type="ECO:0000313" key="2">
    <source>
        <dbReference type="EMBL" id="KAH0621091.1"/>
    </source>
</evidence>
<dbReference type="PANTHER" id="PTHR23320">
    <property type="entry name" value="MEMBRANE-SPANNING 4-DOMAINS SUBFAMILY A MS4A -RELATED"/>
    <property type="match status" value="1"/>
</dbReference>
<dbReference type="InterPro" id="IPR030417">
    <property type="entry name" value="MS4A"/>
</dbReference>
<gene>
    <name evidence="2" type="ORF">JD844_022118</name>
</gene>
<keyword evidence="1" id="KW-0812">Transmembrane</keyword>
<organism evidence="2 3">
    <name type="scientific">Phrynosoma platyrhinos</name>
    <name type="common">Desert horned lizard</name>
    <dbReference type="NCBI Taxonomy" id="52577"/>
    <lineage>
        <taxon>Eukaryota</taxon>
        <taxon>Metazoa</taxon>
        <taxon>Chordata</taxon>
        <taxon>Craniata</taxon>
        <taxon>Vertebrata</taxon>
        <taxon>Euteleostomi</taxon>
        <taxon>Lepidosauria</taxon>
        <taxon>Squamata</taxon>
        <taxon>Bifurcata</taxon>
        <taxon>Unidentata</taxon>
        <taxon>Episquamata</taxon>
        <taxon>Toxicofera</taxon>
        <taxon>Iguania</taxon>
        <taxon>Phrynosomatidae</taxon>
        <taxon>Phrynosomatinae</taxon>
        <taxon>Phrynosoma</taxon>
    </lineage>
</organism>
<keyword evidence="1" id="KW-1133">Transmembrane helix</keyword>
<dbReference type="EMBL" id="JAIPUX010003289">
    <property type="protein sequence ID" value="KAH0621091.1"/>
    <property type="molecule type" value="Genomic_DNA"/>
</dbReference>
<comment type="caution">
    <text evidence="2">The sequence shown here is derived from an EMBL/GenBank/DDBJ whole genome shotgun (WGS) entry which is preliminary data.</text>
</comment>
<sequence length="222" mass="23666">MATGTVVYVPFNGANVYQAGHGSPVTAVVQPPGMVQYVPCGEQQLGSSSNPPEQTPHARPLDKFLKVEAKTLGAIQIMIGLIHIGFVLFSAVLPVAGQMFWSGIFVKCSVGMNITSAVMSLIGMIVYIIILATPNIYHYLDVSQQYKSLGTGLCVLLFLFSSLEFCITVATAHFGCQVTYCSFDPEAVVYVPYSVSGAAMTLPESCPTAPPAYDAVDPSKNQ</sequence>
<name>A0ABQ7SUT0_PHRPL</name>
<evidence type="ECO:0000313" key="3">
    <source>
        <dbReference type="Proteomes" id="UP000826234"/>
    </source>
</evidence>
<feature type="transmembrane region" description="Helical" evidence="1">
    <location>
        <begin position="72"/>
        <end position="97"/>
    </location>
</feature>
<proteinExistence type="predicted"/>
<keyword evidence="3" id="KW-1185">Reference proteome</keyword>